<feature type="signal peptide" evidence="1">
    <location>
        <begin position="1"/>
        <end position="18"/>
    </location>
</feature>
<organism evidence="2 3">
    <name type="scientific">Moheibacter stercoris</name>
    <dbReference type="NCBI Taxonomy" id="1628251"/>
    <lineage>
        <taxon>Bacteria</taxon>
        <taxon>Pseudomonadati</taxon>
        <taxon>Bacteroidota</taxon>
        <taxon>Flavobacteriia</taxon>
        <taxon>Flavobacteriales</taxon>
        <taxon>Weeksellaceae</taxon>
        <taxon>Moheibacter</taxon>
    </lineage>
</organism>
<keyword evidence="3" id="KW-1185">Reference proteome</keyword>
<name>A0ABV2LUM9_9FLAO</name>
<comment type="caution">
    <text evidence="2">The sequence shown here is derived from an EMBL/GenBank/DDBJ whole genome shotgun (WGS) entry which is preliminary data.</text>
</comment>
<dbReference type="Proteomes" id="UP001549146">
    <property type="component" value="Unassembled WGS sequence"/>
</dbReference>
<evidence type="ECO:0000313" key="3">
    <source>
        <dbReference type="Proteomes" id="UP001549146"/>
    </source>
</evidence>
<dbReference type="RefSeq" id="WP_354509320.1">
    <property type="nucleotide sequence ID" value="NZ_JBEPMO010000010.1"/>
</dbReference>
<accession>A0ABV2LUM9</accession>
<keyword evidence="1" id="KW-0732">Signal</keyword>
<gene>
    <name evidence="2" type="ORF">ABID46_001850</name>
</gene>
<sequence length="211" mass="22558">MKTVVFSTLILLGSILYAQVGINTDSPRPGVALEVYGTMKTKKVIFPDLPPLTLQDRNSFLYLIQDQTDNSLGMLDLTASNGGNGNEAGGISTLLTYVISNVNGDWILDFDTKVNATNYALVVLSASFDRPIEGTNPALPIAGTKVGVSGTWHIEADYSAVDSSTNGTWTITCVAYPKTYAKIFPQQTVSINANQNGNNQSGSATQPLIDF</sequence>
<reference evidence="2 3" key="1">
    <citation type="submission" date="2024-06" db="EMBL/GenBank/DDBJ databases">
        <title>Genomic Encyclopedia of Type Strains, Phase IV (KMG-IV): sequencing the most valuable type-strain genomes for metagenomic binning, comparative biology and taxonomic classification.</title>
        <authorList>
            <person name="Goeker M."/>
        </authorList>
    </citation>
    <scope>NUCLEOTIDE SEQUENCE [LARGE SCALE GENOMIC DNA]</scope>
    <source>
        <strain evidence="2 3">DSM 29388</strain>
    </source>
</reference>
<dbReference type="EMBL" id="JBEPMO010000010">
    <property type="protein sequence ID" value="MET3732261.1"/>
    <property type="molecule type" value="Genomic_DNA"/>
</dbReference>
<proteinExistence type="predicted"/>
<evidence type="ECO:0000313" key="2">
    <source>
        <dbReference type="EMBL" id="MET3732261.1"/>
    </source>
</evidence>
<feature type="chain" id="PRO_5046947266" evidence="1">
    <location>
        <begin position="19"/>
        <end position="211"/>
    </location>
</feature>
<evidence type="ECO:0000256" key="1">
    <source>
        <dbReference type="SAM" id="SignalP"/>
    </source>
</evidence>
<protein>
    <submittedName>
        <fullName evidence="2">Uncharacterized protein</fullName>
    </submittedName>
</protein>